<comment type="caution">
    <text evidence="3">The sequence shown here is derived from an EMBL/GenBank/DDBJ whole genome shotgun (WGS) entry which is preliminary data.</text>
</comment>
<dbReference type="SUPFAM" id="SSF57997">
    <property type="entry name" value="Tropomyosin"/>
    <property type="match status" value="1"/>
</dbReference>
<keyword evidence="4" id="KW-1185">Reference proteome</keyword>
<reference evidence="3 4" key="1">
    <citation type="submission" date="2015-09" db="EMBL/GenBank/DDBJ databases">
        <title>Host preference determinants of Valsa canker pathogens revealed by comparative genomics.</title>
        <authorList>
            <person name="Yin Z."/>
            <person name="Huang L."/>
        </authorList>
    </citation>
    <scope>NUCLEOTIDE SEQUENCE [LARGE SCALE GENOMIC DNA]</scope>
    <source>
        <strain evidence="3 4">YSFL</strain>
    </source>
</reference>
<dbReference type="STRING" id="252740.A0A423WNY8"/>
<dbReference type="Proteomes" id="UP000284375">
    <property type="component" value="Unassembled WGS sequence"/>
</dbReference>
<proteinExistence type="predicted"/>
<name>A0A423WNY8_CYTCH</name>
<evidence type="ECO:0000256" key="2">
    <source>
        <dbReference type="SAM" id="MobiDB-lite"/>
    </source>
</evidence>
<feature type="coiled-coil region" evidence="1">
    <location>
        <begin position="48"/>
        <end position="222"/>
    </location>
</feature>
<accession>A0A423WNY8</accession>
<sequence>MSIDSEMPTAEVMEKQQQIETVYQEEAATKPQFANVEEAISNEKDLATKHLLEQHESLKLQIAKLKDEVDAQRSSCQSKNEQLKEKEETIKTHQGKHEILQRKLEATMEELGQTKRERDCAKQQLHDYRNQLAKTQEKLNTRERELDDVKARLGDAQREVEALRIVNDKNGEHNTRIRASAERAKSTLTKERKDYKKTEHQKAELEKRCKDLRSELNTKESEWAEQVNKLVTANREILGKHGRYNNKVPDEKIKELFDELKFKIGQFTNTYPKQLPEALEKELDPIWEGFSPNARKFLKNCVLSNLLIESYIWEWLRTTVFVQNSKVWGGNLGGSLSEMLGRAQEKINGPEDDPELYVDYQCWRSSSSSFLARLNNRGYNPESCRPDAKDMIMNFLDWTSGKSSSINHHPRRYGFTFTTKSMVDRFGFLKNEAGAKAPTVDFIVSPALFKRGNNDGAGYQTQTCCIKMDVVCNTSRFLSPNQPPIDTRAVAQKGEDVGLLTKRDVKEENTDEAAIHTYSQPSFTRDVSEPAGEKYGKVVPQQNTPVEPKFEKYARGSTPGPKSGTAFGAGVCAKASGPSEKKTQKRKRGNDLGEPDGQWRP</sequence>
<dbReference type="EMBL" id="LJZO01000001">
    <property type="protein sequence ID" value="ROW05156.1"/>
    <property type="molecule type" value="Genomic_DNA"/>
</dbReference>
<evidence type="ECO:0000256" key="1">
    <source>
        <dbReference type="SAM" id="Coils"/>
    </source>
</evidence>
<dbReference type="Gene3D" id="1.10.287.1490">
    <property type="match status" value="1"/>
</dbReference>
<dbReference type="AlphaFoldDB" id="A0A423WNY8"/>
<gene>
    <name evidence="3" type="ORF">VSDG_00452</name>
</gene>
<dbReference type="OrthoDB" id="5213630at2759"/>
<protein>
    <submittedName>
        <fullName evidence="3">Uncharacterized protein</fullName>
    </submittedName>
</protein>
<evidence type="ECO:0000313" key="4">
    <source>
        <dbReference type="Proteomes" id="UP000284375"/>
    </source>
</evidence>
<keyword evidence="1" id="KW-0175">Coiled coil</keyword>
<organism evidence="3 4">
    <name type="scientific">Cytospora chrysosperma</name>
    <name type="common">Cytospora canker fungus</name>
    <name type="synonym">Sphaeria chrysosperma</name>
    <dbReference type="NCBI Taxonomy" id="252740"/>
    <lineage>
        <taxon>Eukaryota</taxon>
        <taxon>Fungi</taxon>
        <taxon>Dikarya</taxon>
        <taxon>Ascomycota</taxon>
        <taxon>Pezizomycotina</taxon>
        <taxon>Sordariomycetes</taxon>
        <taxon>Sordariomycetidae</taxon>
        <taxon>Diaporthales</taxon>
        <taxon>Cytosporaceae</taxon>
        <taxon>Cytospora</taxon>
    </lineage>
</organism>
<feature type="region of interest" description="Disordered" evidence="2">
    <location>
        <begin position="539"/>
        <end position="601"/>
    </location>
</feature>
<evidence type="ECO:0000313" key="3">
    <source>
        <dbReference type="EMBL" id="ROW05156.1"/>
    </source>
</evidence>